<evidence type="ECO:0000256" key="5">
    <source>
        <dbReference type="ARBA" id="ARBA00022553"/>
    </source>
</evidence>
<dbReference type="InterPro" id="IPR005841">
    <property type="entry name" value="Alpha-D-phosphohexomutase_SF"/>
</dbReference>
<evidence type="ECO:0000256" key="4">
    <source>
        <dbReference type="ARBA" id="ARBA00010231"/>
    </source>
</evidence>
<reference evidence="16" key="1">
    <citation type="submission" date="2020-06" db="EMBL/GenBank/DDBJ databases">
        <title>Characterization of fructooligosaccharide metabolism and fructooligosaccharide-degrading enzymes in human commensal butyrate producers.</title>
        <authorList>
            <person name="Tanno H."/>
            <person name="Fujii T."/>
            <person name="Hirano K."/>
            <person name="Maeno S."/>
            <person name="Tonozuka T."/>
            <person name="Sakamoto M."/>
            <person name="Ohkuma M."/>
            <person name="Tochio T."/>
            <person name="Endo A."/>
        </authorList>
    </citation>
    <scope>NUCLEOTIDE SEQUENCE</scope>
    <source>
        <strain evidence="16">JCM 31265</strain>
    </source>
</reference>
<organism evidence="16 17">
    <name type="scientific">Coprococcus eutactus</name>
    <dbReference type="NCBI Taxonomy" id="33043"/>
    <lineage>
        <taxon>Bacteria</taxon>
        <taxon>Bacillati</taxon>
        <taxon>Bacillota</taxon>
        <taxon>Clostridia</taxon>
        <taxon>Lachnospirales</taxon>
        <taxon>Lachnospiraceae</taxon>
        <taxon>Coprococcus</taxon>
    </lineage>
</organism>
<evidence type="ECO:0000256" key="8">
    <source>
        <dbReference type="ARBA" id="ARBA00023235"/>
    </source>
</evidence>
<protein>
    <recommendedName>
        <fullName evidence="9">Phosphoglucomutase</fullName>
    </recommendedName>
    <alternativeName>
        <fullName evidence="11">Alpha-phosphoglucomutase</fullName>
    </alternativeName>
    <alternativeName>
        <fullName evidence="10">Glucose phosphomutase</fullName>
    </alternativeName>
</protein>
<feature type="region of interest" description="Disordered" evidence="12">
    <location>
        <begin position="526"/>
        <end position="546"/>
    </location>
</feature>
<proteinExistence type="inferred from homology"/>
<dbReference type="GO" id="GO:0000287">
    <property type="term" value="F:magnesium ion binding"/>
    <property type="evidence" value="ECO:0007669"/>
    <property type="project" value="InterPro"/>
</dbReference>
<evidence type="ECO:0000256" key="1">
    <source>
        <dbReference type="ARBA" id="ARBA00001946"/>
    </source>
</evidence>
<comment type="caution">
    <text evidence="16">The sequence shown here is derived from an EMBL/GenBank/DDBJ whole genome shotgun (WGS) entry which is preliminary data.</text>
</comment>
<dbReference type="AlphaFoldDB" id="A0AAI9NYH0"/>
<dbReference type="RefSeq" id="WP_055223503.1">
    <property type="nucleotide sequence ID" value="NZ_BLYL01000010.1"/>
</dbReference>
<evidence type="ECO:0000313" key="17">
    <source>
        <dbReference type="Proteomes" id="UP000660047"/>
    </source>
</evidence>
<name>A0AAI9NYH0_9FIRM</name>
<comment type="pathway">
    <text evidence="2">Glycolipid metabolism; diglucosyl-diacylglycerol biosynthesis.</text>
</comment>
<evidence type="ECO:0000256" key="6">
    <source>
        <dbReference type="ARBA" id="ARBA00022723"/>
    </source>
</evidence>
<evidence type="ECO:0000313" key="16">
    <source>
        <dbReference type="EMBL" id="GFO94773.1"/>
    </source>
</evidence>
<evidence type="ECO:0000256" key="10">
    <source>
        <dbReference type="ARBA" id="ARBA00041398"/>
    </source>
</evidence>
<evidence type="ECO:0000256" key="11">
    <source>
        <dbReference type="ARBA" id="ARBA00041467"/>
    </source>
</evidence>
<dbReference type="CDD" id="cd05799">
    <property type="entry name" value="PGM2"/>
    <property type="match status" value="1"/>
</dbReference>
<dbReference type="GO" id="GO:0006166">
    <property type="term" value="P:purine ribonucleoside salvage"/>
    <property type="evidence" value="ECO:0007669"/>
    <property type="project" value="TreeGrafter"/>
</dbReference>
<evidence type="ECO:0000259" key="13">
    <source>
        <dbReference type="Pfam" id="PF02878"/>
    </source>
</evidence>
<evidence type="ECO:0000259" key="15">
    <source>
        <dbReference type="Pfam" id="PF02880"/>
    </source>
</evidence>
<feature type="domain" description="Alpha-D-phosphohexomutase alpha/beta/alpha" evidence="15">
    <location>
        <begin position="340"/>
        <end position="465"/>
    </location>
</feature>
<keyword evidence="6" id="KW-0479">Metal-binding</keyword>
<evidence type="ECO:0000256" key="2">
    <source>
        <dbReference type="ARBA" id="ARBA00005164"/>
    </source>
</evidence>
<comment type="pathway">
    <text evidence="3">Lipid metabolism.</text>
</comment>
<dbReference type="PANTHER" id="PTHR45745">
    <property type="entry name" value="PHOSPHOMANNOMUTASE 45A"/>
    <property type="match status" value="1"/>
</dbReference>
<dbReference type="GO" id="GO:0005975">
    <property type="term" value="P:carbohydrate metabolic process"/>
    <property type="evidence" value="ECO:0007669"/>
    <property type="project" value="InterPro"/>
</dbReference>
<dbReference type="InterPro" id="IPR036900">
    <property type="entry name" value="A-D-PHexomutase_C_sf"/>
</dbReference>
<dbReference type="SUPFAM" id="SSF55957">
    <property type="entry name" value="Phosphoglucomutase, C-terminal domain"/>
    <property type="match status" value="1"/>
</dbReference>
<dbReference type="PANTHER" id="PTHR45745:SF1">
    <property type="entry name" value="PHOSPHOGLUCOMUTASE 2B-RELATED"/>
    <property type="match status" value="1"/>
</dbReference>
<keyword evidence="5" id="KW-0597">Phosphoprotein</keyword>
<dbReference type="InterPro" id="IPR016066">
    <property type="entry name" value="A-D-PHexomutase_CS"/>
</dbReference>
<feature type="domain" description="Alpha-D-phosphohexomutase alpha/beta/alpha" evidence="13">
    <location>
        <begin position="41"/>
        <end position="177"/>
    </location>
</feature>
<feature type="compositionally biased region" description="Polar residues" evidence="12">
    <location>
        <begin position="531"/>
        <end position="546"/>
    </location>
</feature>
<dbReference type="Gene3D" id="3.30.310.50">
    <property type="entry name" value="Alpha-D-phosphohexomutase, C-terminal domain"/>
    <property type="match status" value="1"/>
</dbReference>
<dbReference type="Pfam" id="PF02879">
    <property type="entry name" value="PGM_PMM_II"/>
    <property type="match status" value="1"/>
</dbReference>
<dbReference type="PRINTS" id="PR00509">
    <property type="entry name" value="PGMPMM"/>
</dbReference>
<dbReference type="SUPFAM" id="SSF53738">
    <property type="entry name" value="Phosphoglucomutase, first 3 domains"/>
    <property type="match status" value="3"/>
</dbReference>
<evidence type="ECO:0000256" key="7">
    <source>
        <dbReference type="ARBA" id="ARBA00022842"/>
    </source>
</evidence>
<evidence type="ECO:0000259" key="14">
    <source>
        <dbReference type="Pfam" id="PF02879"/>
    </source>
</evidence>
<feature type="domain" description="Alpha-D-phosphohexomutase alpha/beta/alpha" evidence="14">
    <location>
        <begin position="217"/>
        <end position="316"/>
    </location>
</feature>
<gene>
    <name evidence="16" type="primary">manB_1</name>
    <name evidence="16" type="ORF">COEU31_18190</name>
</gene>
<dbReference type="PROSITE" id="PS00710">
    <property type="entry name" value="PGM_PMM"/>
    <property type="match status" value="1"/>
</dbReference>
<dbReference type="InterPro" id="IPR005846">
    <property type="entry name" value="A-D-PHexomutase_a/b/a-III"/>
</dbReference>
<dbReference type="InterPro" id="IPR005845">
    <property type="entry name" value="A-D-PHexomutase_a/b/a-II"/>
</dbReference>
<dbReference type="InterPro" id="IPR005844">
    <property type="entry name" value="A-D-PHexomutase_a/b/a-I"/>
</dbReference>
<evidence type="ECO:0000256" key="9">
    <source>
        <dbReference type="ARBA" id="ARBA00039995"/>
    </source>
</evidence>
<dbReference type="EMBL" id="BLYL01000010">
    <property type="protein sequence ID" value="GFO94773.1"/>
    <property type="molecule type" value="Genomic_DNA"/>
</dbReference>
<dbReference type="Proteomes" id="UP000660047">
    <property type="component" value="Unassembled WGS sequence"/>
</dbReference>
<keyword evidence="7" id="KW-0460">Magnesium</keyword>
<sequence length="606" mass="67311">MDYRKEYEFWLQSDCFNEETKTELRAITDEKEIEDRFYKNLKFGTGGMRGIIGAGTNRMNIYTITKVTQGLANYILEVGSKACEMGVVIAHDSRIMSPEFCEATALCLNANGIKTYVFDSLRPTPELSFAVRELGCIAGIVITASHNPPEYNGYKVYWEDGSQIVAPHDKNILAHVAAVPGFDAVRTISKEKAVADGLFNMVPASVDEHYYEELIKQTIHGEIIPEVADDITIVYTPLHGTGNVPVREVLKRLGFKKVYVVEPQTIPDGNFPTVKYPNPEEPSAFAMSIELAKQVDADVIMATDPDADRLGIYVKDTTGVWKDTSFGQDPAYPYVRFNANMTGSLMAEYVCREKLTMGTLPANGAICNTIVSSTLPEAIAAEYNLKYIETLTGFKYIGEQIKLFEENHTYKFVYGMEESFGCLVGDYTRDKDACGAVVILCEIAAFYKKQNKTLCDAMEEVYKKYGYYFEGAYGMTLKGVDGAAQIKAIMTQFRTSDMKEFAGLKVEAVRDYESGIRTSLISTEPDASADASCSGTGQSGTQAQTNMGLPKSNVMYYELENHAWFAARPSGNEPKIKFYFGVNEDSLHAAQDRIAEMQDTVKDMLA</sequence>
<dbReference type="Gene3D" id="3.40.120.10">
    <property type="entry name" value="Alpha-D-Glucose-1,6-Bisphosphate, subunit A, domain 3"/>
    <property type="match status" value="3"/>
</dbReference>
<accession>A0AAI9NYH0</accession>
<evidence type="ECO:0000256" key="3">
    <source>
        <dbReference type="ARBA" id="ARBA00005189"/>
    </source>
</evidence>
<dbReference type="InterPro" id="IPR016055">
    <property type="entry name" value="A-D-PHexomutase_a/b/a-I/II/III"/>
</dbReference>
<comment type="similarity">
    <text evidence="4">Belongs to the phosphohexose mutase family.</text>
</comment>
<dbReference type="Pfam" id="PF02878">
    <property type="entry name" value="PGM_PMM_I"/>
    <property type="match status" value="1"/>
</dbReference>
<comment type="cofactor">
    <cofactor evidence="1">
        <name>Mg(2+)</name>
        <dbReference type="ChEBI" id="CHEBI:18420"/>
    </cofactor>
</comment>
<dbReference type="GO" id="GO:0008973">
    <property type="term" value="F:phosphopentomutase activity"/>
    <property type="evidence" value="ECO:0007669"/>
    <property type="project" value="TreeGrafter"/>
</dbReference>
<dbReference type="Pfam" id="PF02880">
    <property type="entry name" value="PGM_PMM_III"/>
    <property type="match status" value="1"/>
</dbReference>
<evidence type="ECO:0000256" key="12">
    <source>
        <dbReference type="SAM" id="MobiDB-lite"/>
    </source>
</evidence>
<keyword evidence="8" id="KW-0413">Isomerase</keyword>